<organism evidence="1 2">
    <name type="scientific">Paramuricea clavata</name>
    <name type="common">Red gorgonian</name>
    <name type="synonym">Violescent sea-whip</name>
    <dbReference type="NCBI Taxonomy" id="317549"/>
    <lineage>
        <taxon>Eukaryota</taxon>
        <taxon>Metazoa</taxon>
        <taxon>Cnidaria</taxon>
        <taxon>Anthozoa</taxon>
        <taxon>Octocorallia</taxon>
        <taxon>Malacalcyonacea</taxon>
        <taxon>Plexauridae</taxon>
        <taxon>Paramuricea</taxon>
    </lineage>
</organism>
<dbReference type="EMBL" id="CACRXK020020258">
    <property type="protein sequence ID" value="CAB4034607.1"/>
    <property type="molecule type" value="Genomic_DNA"/>
</dbReference>
<keyword evidence="2" id="KW-1185">Reference proteome</keyword>
<dbReference type="AlphaFoldDB" id="A0A6S7JST8"/>
<accession>A0A6S7JST8</accession>
<feature type="non-terminal residue" evidence="1">
    <location>
        <position position="84"/>
    </location>
</feature>
<protein>
    <submittedName>
        <fullName evidence="1">Uncharacterized protein</fullName>
    </submittedName>
</protein>
<reference evidence="1" key="1">
    <citation type="submission" date="2020-04" db="EMBL/GenBank/DDBJ databases">
        <authorList>
            <person name="Alioto T."/>
            <person name="Alioto T."/>
            <person name="Gomez Garrido J."/>
        </authorList>
    </citation>
    <scope>NUCLEOTIDE SEQUENCE</scope>
    <source>
        <strain evidence="1">A484AB</strain>
    </source>
</reference>
<dbReference type="Proteomes" id="UP001152795">
    <property type="component" value="Unassembled WGS sequence"/>
</dbReference>
<gene>
    <name evidence="1" type="ORF">PACLA_8A023811</name>
</gene>
<evidence type="ECO:0000313" key="1">
    <source>
        <dbReference type="EMBL" id="CAB4034607.1"/>
    </source>
</evidence>
<comment type="caution">
    <text evidence="1">The sequence shown here is derived from an EMBL/GenBank/DDBJ whole genome shotgun (WGS) entry which is preliminary data.</text>
</comment>
<sequence length="84" mass="9408">MPVKDPKRPWGGKCNECKGTFCSGHYLKAEECIGLAMDQPIDNQKIQPPSAFLKAEFSKLKDHSKIPVSIMERCAQETLLSLDE</sequence>
<evidence type="ECO:0000313" key="2">
    <source>
        <dbReference type="Proteomes" id="UP001152795"/>
    </source>
</evidence>
<name>A0A6S7JST8_PARCT</name>
<proteinExistence type="predicted"/>